<organism evidence="3">
    <name type="scientific">Paenarthrobacter sp. AMU7</name>
    <dbReference type="NCBI Taxonomy" id="3162492"/>
    <lineage>
        <taxon>Bacteria</taxon>
        <taxon>Bacillati</taxon>
        <taxon>Actinomycetota</taxon>
        <taxon>Actinomycetes</taxon>
        <taxon>Micrococcales</taxon>
        <taxon>Micrococcaceae</taxon>
        <taxon>Paenarthrobacter</taxon>
    </lineage>
</organism>
<dbReference type="SUPFAM" id="SSF54637">
    <property type="entry name" value="Thioesterase/thiol ester dehydrase-isomerase"/>
    <property type="match status" value="1"/>
</dbReference>
<comment type="similarity">
    <text evidence="1">Belongs to the enoyl-CoA hydratase/isomerase family.</text>
</comment>
<dbReference type="InterPro" id="IPR029069">
    <property type="entry name" value="HotDog_dom_sf"/>
</dbReference>
<dbReference type="InterPro" id="IPR002539">
    <property type="entry name" value="MaoC-like_dom"/>
</dbReference>
<evidence type="ECO:0000259" key="2">
    <source>
        <dbReference type="Pfam" id="PF01575"/>
    </source>
</evidence>
<proteinExistence type="inferred from homology"/>
<sequence length="308" mass="32488">MTNPQPVILGELPSLSKLYVNAATTAARRRVLGAATGQLSLPSVSHEVRNVKADVGNLTAYQHLVGETASDTLPAGYVHALAFPVSLSVMNRDDFPLPLLGMIHLKNHVEQRVPIAFSEALDIRSWAENLAGHKAGTQVDVVAEVRSASSGELLWRGVSTYLAKGIFLPGIDKPGSANGATAPSDFSPPNPTALWQLGLDTGRSYATVSGDFNPIHLSVLSAKALGLRGSIAHGMYLASRALADVGAVKADAFTWDVAFEAPVFLPARVAVDISTVQSVSGGWERSDYAAWNARSGRRHFTGTVAALG</sequence>
<accession>A0AB39YLR8</accession>
<dbReference type="PANTHER" id="PTHR43841">
    <property type="entry name" value="3-HYDROXYACYL-THIOESTER DEHYDRATASE HTDX-RELATED"/>
    <property type="match status" value="1"/>
</dbReference>
<dbReference type="AlphaFoldDB" id="A0AB39YLR8"/>
<dbReference type="RefSeq" id="WP_280622846.1">
    <property type="nucleotide sequence ID" value="NZ_CP165735.1"/>
</dbReference>
<protein>
    <submittedName>
        <fullName evidence="3">MaoC family dehydratase</fullName>
    </submittedName>
</protein>
<reference evidence="3" key="1">
    <citation type="submission" date="2024-07" db="EMBL/GenBank/DDBJ databases">
        <authorList>
            <person name="Li J."/>
            <person name="Wei H."/>
            <person name="Ma J."/>
        </authorList>
    </citation>
    <scope>NUCLEOTIDE SEQUENCE</scope>
    <source>
        <strain evidence="3">AMU7</strain>
    </source>
</reference>
<name>A0AB39YLR8_9MICC</name>
<dbReference type="PANTHER" id="PTHR43841:SF3">
    <property type="entry name" value="(3R)-HYDROXYACYL-ACP DEHYDRATASE SUBUNIT HADB"/>
    <property type="match status" value="1"/>
</dbReference>
<evidence type="ECO:0000256" key="1">
    <source>
        <dbReference type="ARBA" id="ARBA00005254"/>
    </source>
</evidence>
<dbReference type="Pfam" id="PF01575">
    <property type="entry name" value="MaoC_dehydratas"/>
    <property type="match status" value="1"/>
</dbReference>
<dbReference type="Gene3D" id="3.10.129.10">
    <property type="entry name" value="Hotdog Thioesterase"/>
    <property type="match status" value="1"/>
</dbReference>
<dbReference type="EMBL" id="CP165735">
    <property type="protein sequence ID" value="XDV69517.1"/>
    <property type="molecule type" value="Genomic_DNA"/>
</dbReference>
<gene>
    <name evidence="3" type="ORF">ABQM86_10960</name>
</gene>
<evidence type="ECO:0000313" key="3">
    <source>
        <dbReference type="EMBL" id="XDV69517.1"/>
    </source>
</evidence>
<feature type="domain" description="MaoC-like" evidence="2">
    <location>
        <begin position="200"/>
        <end position="279"/>
    </location>
</feature>